<protein>
    <recommendedName>
        <fullName evidence="1">VOC domain-containing protein</fullName>
    </recommendedName>
</protein>
<dbReference type="Gene3D" id="3.10.180.10">
    <property type="entry name" value="2,3-Dihydroxybiphenyl 1,2-Dioxygenase, domain 1"/>
    <property type="match status" value="1"/>
</dbReference>
<dbReference type="InterPro" id="IPR037523">
    <property type="entry name" value="VOC_core"/>
</dbReference>
<evidence type="ECO:0000259" key="1">
    <source>
        <dbReference type="PROSITE" id="PS51819"/>
    </source>
</evidence>
<comment type="caution">
    <text evidence="2">The sequence shown here is derived from an EMBL/GenBank/DDBJ whole genome shotgun (WGS) entry which is preliminary data.</text>
</comment>
<organism evidence="2 3">
    <name type="scientific">Exophiala dermatitidis</name>
    <name type="common">Black yeast-like fungus</name>
    <name type="synonym">Wangiella dermatitidis</name>
    <dbReference type="NCBI Taxonomy" id="5970"/>
    <lineage>
        <taxon>Eukaryota</taxon>
        <taxon>Fungi</taxon>
        <taxon>Dikarya</taxon>
        <taxon>Ascomycota</taxon>
        <taxon>Pezizomycotina</taxon>
        <taxon>Eurotiomycetes</taxon>
        <taxon>Chaetothyriomycetidae</taxon>
        <taxon>Chaetothyriales</taxon>
        <taxon>Herpotrichiellaceae</taxon>
        <taxon>Exophiala</taxon>
    </lineage>
</organism>
<dbReference type="InterPro" id="IPR004360">
    <property type="entry name" value="Glyas_Fos-R_dOase_dom"/>
</dbReference>
<name>A0AAN6EXA4_EXODE</name>
<evidence type="ECO:0000313" key="3">
    <source>
        <dbReference type="Proteomes" id="UP001161757"/>
    </source>
</evidence>
<dbReference type="PANTHER" id="PTHR10374:SF19">
    <property type="entry name" value="LYASE (GLO1), PUTATIVE (AFU_ORTHOLOGUE AFUA_2G13550)-RELATED"/>
    <property type="match status" value="1"/>
</dbReference>
<dbReference type="SUPFAM" id="SSF54593">
    <property type="entry name" value="Glyoxalase/Bleomycin resistance protein/Dihydroxybiphenyl dioxygenase"/>
    <property type="match status" value="1"/>
</dbReference>
<reference evidence="2" key="1">
    <citation type="submission" date="2023-01" db="EMBL/GenBank/DDBJ databases">
        <title>Exophiala dermititidis isolated from Cystic Fibrosis Patient.</title>
        <authorList>
            <person name="Kurbessoian T."/>
            <person name="Crocker A."/>
            <person name="Murante D."/>
            <person name="Hogan D.A."/>
            <person name="Stajich J.E."/>
        </authorList>
    </citation>
    <scope>NUCLEOTIDE SEQUENCE</scope>
    <source>
        <strain evidence="2">Ex8</strain>
    </source>
</reference>
<dbReference type="Pfam" id="PF00903">
    <property type="entry name" value="Glyoxalase"/>
    <property type="match status" value="1"/>
</dbReference>
<dbReference type="PANTHER" id="PTHR10374">
    <property type="entry name" value="LACTOYLGLUTATHIONE LYASE GLYOXALASE I"/>
    <property type="match status" value="1"/>
</dbReference>
<proteinExistence type="predicted"/>
<gene>
    <name evidence="2" type="ORF">HRR80_001911</name>
</gene>
<dbReference type="AlphaFoldDB" id="A0AAN6EXA4"/>
<evidence type="ECO:0000313" key="2">
    <source>
        <dbReference type="EMBL" id="KAJ8993396.1"/>
    </source>
</evidence>
<dbReference type="PROSITE" id="PS51819">
    <property type="entry name" value="VOC"/>
    <property type="match status" value="1"/>
</dbReference>
<dbReference type="EMBL" id="JAJGCB010000003">
    <property type="protein sequence ID" value="KAJ8993396.1"/>
    <property type="molecule type" value="Genomic_DNA"/>
</dbReference>
<dbReference type="Proteomes" id="UP001161757">
    <property type="component" value="Unassembled WGS sequence"/>
</dbReference>
<dbReference type="InterPro" id="IPR029068">
    <property type="entry name" value="Glyas_Bleomycin-R_OHBP_Dase"/>
</dbReference>
<feature type="domain" description="VOC" evidence="1">
    <location>
        <begin position="41"/>
        <end position="219"/>
    </location>
</feature>
<accession>A0AAN6EXA4</accession>
<sequence length="224" mass="24577">MSSANSSQHAQAYGLPVGVHTPGGARKEPPLLDSAPTLGYRFNHMMIRIQDPEATMKFYVDLMGMRTVFAINTGPFTVYYLGYPQTPEHRADLSAFARDVAKHSVLTQTLGLLELCHYHGSENQPKGYISNGTNPPHLGFNHLGFTVPSVPETVQRLRSAGVRIVKDYGQGPVEGIPTTTWEREQGVATDELSAGFLNIINQVAFVEDPNGYLVELVPQQLSPQ</sequence>